<accession>A0ABP8T101</accession>
<comment type="caution">
    <text evidence="1">The sequence shown here is derived from an EMBL/GenBank/DDBJ whole genome shotgun (WGS) entry which is preliminary data.</text>
</comment>
<sequence length="44" mass="5035">MGILDLDGALILLDLVDPIPREFSDTWVELYLQRENVALCPYDV</sequence>
<organism evidence="1 2">
    <name type="scientific">Micromonospora coerulea</name>
    <dbReference type="NCBI Taxonomy" id="47856"/>
    <lineage>
        <taxon>Bacteria</taxon>
        <taxon>Bacillati</taxon>
        <taxon>Actinomycetota</taxon>
        <taxon>Actinomycetes</taxon>
        <taxon>Micromonosporales</taxon>
        <taxon>Micromonosporaceae</taxon>
        <taxon>Micromonospora</taxon>
    </lineage>
</organism>
<dbReference type="EMBL" id="BAABGU010000041">
    <property type="protein sequence ID" value="GAA4578403.1"/>
    <property type="molecule type" value="Genomic_DNA"/>
</dbReference>
<dbReference type="Proteomes" id="UP001500307">
    <property type="component" value="Unassembled WGS sequence"/>
</dbReference>
<protein>
    <submittedName>
        <fullName evidence="1">Uncharacterized protein</fullName>
    </submittedName>
</protein>
<proteinExistence type="predicted"/>
<reference evidence="2" key="1">
    <citation type="journal article" date="2019" name="Int. J. Syst. Evol. Microbiol.">
        <title>The Global Catalogue of Microorganisms (GCM) 10K type strain sequencing project: providing services to taxonomists for standard genome sequencing and annotation.</title>
        <authorList>
            <consortium name="The Broad Institute Genomics Platform"/>
            <consortium name="The Broad Institute Genome Sequencing Center for Infectious Disease"/>
            <person name="Wu L."/>
            <person name="Ma J."/>
        </authorList>
    </citation>
    <scope>NUCLEOTIDE SEQUENCE [LARGE SCALE GENOMIC DNA]</scope>
    <source>
        <strain evidence="2">JCM 3175</strain>
    </source>
</reference>
<gene>
    <name evidence="1" type="ORF">GCM10023176_54220</name>
</gene>
<evidence type="ECO:0000313" key="1">
    <source>
        <dbReference type="EMBL" id="GAA4578403.1"/>
    </source>
</evidence>
<keyword evidence="2" id="KW-1185">Reference proteome</keyword>
<name>A0ABP8T101_9ACTN</name>
<evidence type="ECO:0000313" key="2">
    <source>
        <dbReference type="Proteomes" id="UP001500307"/>
    </source>
</evidence>